<dbReference type="STRING" id="658196.A0A397T8F0"/>
<sequence length="70" mass="7649">MSIKDFFTKLVNKELSPKCNIAVSSEEIEHVKLSETLTSVTTQVSLNCGIIELITSVDSTSGIYLVRSIS</sequence>
<evidence type="ECO:0000313" key="1">
    <source>
        <dbReference type="EMBL" id="RIA93599.1"/>
    </source>
</evidence>
<evidence type="ECO:0000313" key="2">
    <source>
        <dbReference type="Proteomes" id="UP000265703"/>
    </source>
</evidence>
<proteinExistence type="predicted"/>
<dbReference type="EMBL" id="QKYT01000100">
    <property type="protein sequence ID" value="RIA93599.1"/>
    <property type="molecule type" value="Genomic_DNA"/>
</dbReference>
<protein>
    <submittedName>
        <fullName evidence="1">Uncharacterized protein</fullName>
    </submittedName>
</protein>
<comment type="caution">
    <text evidence="1">The sequence shown here is derived from an EMBL/GenBank/DDBJ whole genome shotgun (WGS) entry which is preliminary data.</text>
</comment>
<dbReference type="AlphaFoldDB" id="A0A397T8F0"/>
<reference evidence="1 2" key="1">
    <citation type="submission" date="2018-06" db="EMBL/GenBank/DDBJ databases">
        <title>Comparative genomics reveals the genomic features of Rhizophagus irregularis, R. cerebriforme, R. diaphanum and Gigaspora rosea, and their symbiotic lifestyle signature.</title>
        <authorList>
            <person name="Morin E."/>
            <person name="San Clemente H."/>
            <person name="Chen E.C.H."/>
            <person name="De La Providencia I."/>
            <person name="Hainaut M."/>
            <person name="Kuo A."/>
            <person name="Kohler A."/>
            <person name="Murat C."/>
            <person name="Tang N."/>
            <person name="Roy S."/>
            <person name="Loubradou J."/>
            <person name="Henrissat B."/>
            <person name="Grigoriev I.V."/>
            <person name="Corradi N."/>
            <person name="Roux C."/>
            <person name="Martin F.M."/>
        </authorList>
    </citation>
    <scope>NUCLEOTIDE SEQUENCE [LARGE SCALE GENOMIC DNA]</scope>
    <source>
        <strain evidence="1 2">DAOM 227022</strain>
    </source>
</reference>
<dbReference type="OrthoDB" id="2377985at2759"/>
<name>A0A397T8F0_9GLOM</name>
<gene>
    <name evidence="1" type="ORF">C1645_819110</name>
</gene>
<accession>A0A397T8F0</accession>
<organism evidence="1 2">
    <name type="scientific">Glomus cerebriforme</name>
    <dbReference type="NCBI Taxonomy" id="658196"/>
    <lineage>
        <taxon>Eukaryota</taxon>
        <taxon>Fungi</taxon>
        <taxon>Fungi incertae sedis</taxon>
        <taxon>Mucoromycota</taxon>
        <taxon>Glomeromycotina</taxon>
        <taxon>Glomeromycetes</taxon>
        <taxon>Glomerales</taxon>
        <taxon>Glomeraceae</taxon>
        <taxon>Glomus</taxon>
    </lineage>
</organism>
<dbReference type="Proteomes" id="UP000265703">
    <property type="component" value="Unassembled WGS sequence"/>
</dbReference>
<keyword evidence="2" id="KW-1185">Reference proteome</keyword>